<dbReference type="AlphaFoldDB" id="A0A117M5V7"/>
<comment type="caution">
    <text evidence="2">The sequence shown here is derived from an EMBL/GenBank/DDBJ whole genome shotgun (WGS) entry which is preliminary data.</text>
</comment>
<dbReference type="GO" id="GO:0006163">
    <property type="term" value="P:purine nucleotide metabolic process"/>
    <property type="evidence" value="ECO:0007669"/>
    <property type="project" value="UniProtKB-ARBA"/>
</dbReference>
<dbReference type="PANTHER" id="PTHR43169:SF2">
    <property type="entry name" value="NAD_GMP SYNTHASE DOMAIN-CONTAINING PROTEIN"/>
    <property type="match status" value="1"/>
</dbReference>
<feature type="domain" description="NAD/GMP synthase" evidence="1">
    <location>
        <begin position="15"/>
        <end position="96"/>
    </location>
</feature>
<dbReference type="EMBL" id="LGGX01000031">
    <property type="protein sequence ID" value="KUK86049.1"/>
    <property type="molecule type" value="Genomic_DNA"/>
</dbReference>
<organism evidence="2 3">
    <name type="scientific">candidate division TA06 bacterium 34_109</name>
    <dbReference type="NCBI Taxonomy" id="1635277"/>
    <lineage>
        <taxon>Bacteria</taxon>
        <taxon>Bacteria division TA06</taxon>
    </lineage>
</organism>
<evidence type="ECO:0000313" key="3">
    <source>
        <dbReference type="Proteomes" id="UP000053467"/>
    </source>
</evidence>
<dbReference type="PANTHER" id="PTHR43169">
    <property type="entry name" value="EXSB FAMILY PROTEIN"/>
    <property type="match status" value="1"/>
</dbReference>
<proteinExistence type="predicted"/>
<protein>
    <submittedName>
        <fullName evidence="2">PP-loop superfamily ATP-utilizing enzyme</fullName>
    </submittedName>
</protein>
<evidence type="ECO:0000313" key="2">
    <source>
        <dbReference type="EMBL" id="KUK86049.1"/>
    </source>
</evidence>
<dbReference type="SUPFAM" id="SSF52402">
    <property type="entry name" value="Adenine nucleotide alpha hydrolases-like"/>
    <property type="match status" value="1"/>
</dbReference>
<accession>A0A117M5V7</accession>
<reference evidence="3" key="1">
    <citation type="journal article" date="2015" name="MBio">
        <title>Genome-Resolved Metagenomic Analysis Reveals Roles for Candidate Phyla and Other Microbial Community Members in Biogeochemical Transformations in Oil Reservoirs.</title>
        <authorList>
            <person name="Hu P."/>
            <person name="Tom L."/>
            <person name="Singh A."/>
            <person name="Thomas B.C."/>
            <person name="Baker B.J."/>
            <person name="Piceno Y.M."/>
            <person name="Andersen G.L."/>
            <person name="Banfield J.F."/>
        </authorList>
    </citation>
    <scope>NUCLEOTIDE SEQUENCE [LARGE SCALE GENOMIC DNA]</scope>
</reference>
<dbReference type="Pfam" id="PF02540">
    <property type="entry name" value="NAD_synthase"/>
    <property type="match status" value="1"/>
</dbReference>
<gene>
    <name evidence="2" type="ORF">XE03_1751</name>
</gene>
<dbReference type="InterPro" id="IPR022310">
    <property type="entry name" value="NAD/GMP_synthase"/>
</dbReference>
<name>A0A117M5V7_UNCT6</name>
<dbReference type="InterPro" id="IPR014729">
    <property type="entry name" value="Rossmann-like_a/b/a_fold"/>
</dbReference>
<dbReference type="Proteomes" id="UP000053467">
    <property type="component" value="Unassembled WGS sequence"/>
</dbReference>
<evidence type="ECO:0000259" key="1">
    <source>
        <dbReference type="Pfam" id="PF02540"/>
    </source>
</evidence>
<dbReference type="Gene3D" id="3.40.50.620">
    <property type="entry name" value="HUPs"/>
    <property type="match status" value="1"/>
</dbReference>
<dbReference type="PATRIC" id="fig|1635277.3.peg.1549"/>
<dbReference type="InterPro" id="IPR052188">
    <property type="entry name" value="Ni-pincer_cofactor_biosynth"/>
</dbReference>
<sequence>MQIFGDISVEVEGIIEKIRQIAQQQSIVVSFSGGLDSTVVLFLAKEALGQERVTAVNVDFGLFTYNRARQNVSMICEAMGIKLHKIAGISRQREIIKGGPDCNLCTRKVKLGSVKAYAGEQIILTGSNQSDSWGKYGKAFTHGYYAPLFSYSKKEIKSIADYLNIKVSRIGENASREGCKLKHLLKPLVNLSFHGQAVSRANEILLEQIAKLNLQTEIANVKIIGPLNKNIALLNIFPLPKQSYRNEISNKIAQIEEIDSCFVVDRPLELIVKANKSQFNNFYSRYWVEKGRLQPEFAAPISLRWLLTTNHQLKTFQVVDYNYY</sequence>